<dbReference type="NCBIfam" id="TIGR00613">
    <property type="entry name" value="reco"/>
    <property type="match status" value="1"/>
</dbReference>
<sequence length="271" mass="30444">MTPKRPFTYTTDAVVLRISNLGEADRIVTLVAPVHGLIRGVAKSARKPGSKLGGHLDLFRHVIVSVRETRTLHGLSQVSTVNGFRGLRDNLQRFSHAAYVSELSERFSVENGANRPLFQLLINVLESLETTTNQEMIVRFFEMRLLQLNGFAPELSQCVETGVELEPNNHLYSPGRGGLIHNDSRPTGETALLPASLNTIKLLRFLSKTNMSQAGKLKAEESDIRQLSRILREQIHHVLDRRLRSEPFMDEVRTHHDSGHVIKQIKSSDSD</sequence>
<dbReference type="InterPro" id="IPR042242">
    <property type="entry name" value="RecO_C"/>
</dbReference>
<dbReference type="InterPro" id="IPR012340">
    <property type="entry name" value="NA-bd_OB-fold"/>
</dbReference>
<dbReference type="GO" id="GO:0043590">
    <property type="term" value="C:bacterial nucleoid"/>
    <property type="evidence" value="ECO:0007669"/>
    <property type="project" value="TreeGrafter"/>
</dbReference>
<evidence type="ECO:0000256" key="5">
    <source>
        <dbReference type="ARBA" id="ARBA00023204"/>
    </source>
</evidence>
<dbReference type="PANTHER" id="PTHR33991">
    <property type="entry name" value="DNA REPAIR PROTEIN RECO"/>
    <property type="match status" value="1"/>
</dbReference>
<dbReference type="AlphaFoldDB" id="A0A381UZE9"/>
<gene>
    <name evidence="8" type="ORF">METZ01_LOCUS86334</name>
</gene>
<proteinExistence type="inferred from homology"/>
<accession>A0A381UZE9</accession>
<protein>
    <recommendedName>
        <fullName evidence="2">DNA repair protein RecO</fullName>
    </recommendedName>
    <alternativeName>
        <fullName evidence="6">Recombination protein O</fullName>
    </alternativeName>
</protein>
<dbReference type="GO" id="GO:0006302">
    <property type="term" value="P:double-strand break repair"/>
    <property type="evidence" value="ECO:0007669"/>
    <property type="project" value="TreeGrafter"/>
</dbReference>
<dbReference type="SUPFAM" id="SSF50249">
    <property type="entry name" value="Nucleic acid-binding proteins"/>
    <property type="match status" value="1"/>
</dbReference>
<dbReference type="InterPro" id="IPR022572">
    <property type="entry name" value="DNA_rep/recomb_RecO_N"/>
</dbReference>
<evidence type="ECO:0000256" key="4">
    <source>
        <dbReference type="ARBA" id="ARBA00023172"/>
    </source>
</evidence>
<dbReference type="Gene3D" id="1.20.1440.120">
    <property type="entry name" value="Recombination protein O, C-terminal domain"/>
    <property type="match status" value="1"/>
</dbReference>
<feature type="domain" description="DNA replication/recombination mediator RecO N-terminal" evidence="7">
    <location>
        <begin position="9"/>
        <end position="84"/>
    </location>
</feature>
<keyword evidence="4" id="KW-0233">DNA recombination</keyword>
<dbReference type="EMBL" id="UINC01007464">
    <property type="protein sequence ID" value="SVA33480.1"/>
    <property type="molecule type" value="Genomic_DNA"/>
</dbReference>
<organism evidence="8">
    <name type="scientific">marine metagenome</name>
    <dbReference type="NCBI Taxonomy" id="408172"/>
    <lineage>
        <taxon>unclassified sequences</taxon>
        <taxon>metagenomes</taxon>
        <taxon>ecological metagenomes</taxon>
    </lineage>
</organism>
<comment type="similarity">
    <text evidence="1">Belongs to the RecO family.</text>
</comment>
<dbReference type="PANTHER" id="PTHR33991:SF1">
    <property type="entry name" value="DNA REPAIR PROTEIN RECO"/>
    <property type="match status" value="1"/>
</dbReference>
<dbReference type="HAMAP" id="MF_00201">
    <property type="entry name" value="RecO"/>
    <property type="match status" value="1"/>
</dbReference>
<dbReference type="Pfam" id="PF11967">
    <property type="entry name" value="RecO_N"/>
    <property type="match status" value="1"/>
</dbReference>
<evidence type="ECO:0000256" key="2">
    <source>
        <dbReference type="ARBA" id="ARBA00021310"/>
    </source>
</evidence>
<dbReference type="Gene3D" id="2.40.50.140">
    <property type="entry name" value="Nucleic acid-binding proteins"/>
    <property type="match status" value="1"/>
</dbReference>
<name>A0A381UZE9_9ZZZZ</name>
<dbReference type="Pfam" id="PF02565">
    <property type="entry name" value="RecO_C"/>
    <property type="match status" value="1"/>
</dbReference>
<dbReference type="InterPro" id="IPR003717">
    <property type="entry name" value="RecO"/>
</dbReference>
<evidence type="ECO:0000256" key="3">
    <source>
        <dbReference type="ARBA" id="ARBA00022763"/>
    </source>
</evidence>
<dbReference type="InterPro" id="IPR037278">
    <property type="entry name" value="ARFGAP/RecO"/>
</dbReference>
<evidence type="ECO:0000256" key="6">
    <source>
        <dbReference type="ARBA" id="ARBA00033409"/>
    </source>
</evidence>
<evidence type="ECO:0000313" key="8">
    <source>
        <dbReference type="EMBL" id="SVA33480.1"/>
    </source>
</evidence>
<keyword evidence="3" id="KW-0227">DNA damage</keyword>
<dbReference type="GO" id="GO:0006310">
    <property type="term" value="P:DNA recombination"/>
    <property type="evidence" value="ECO:0007669"/>
    <property type="project" value="UniProtKB-KW"/>
</dbReference>
<evidence type="ECO:0000256" key="1">
    <source>
        <dbReference type="ARBA" id="ARBA00007452"/>
    </source>
</evidence>
<evidence type="ECO:0000259" key="7">
    <source>
        <dbReference type="Pfam" id="PF11967"/>
    </source>
</evidence>
<dbReference type="SUPFAM" id="SSF57863">
    <property type="entry name" value="ArfGap/RecO-like zinc finger"/>
    <property type="match status" value="1"/>
</dbReference>
<reference evidence="8" key="1">
    <citation type="submission" date="2018-05" db="EMBL/GenBank/DDBJ databases">
        <authorList>
            <person name="Lanie J.A."/>
            <person name="Ng W.-L."/>
            <person name="Kazmierczak K.M."/>
            <person name="Andrzejewski T.M."/>
            <person name="Davidsen T.M."/>
            <person name="Wayne K.J."/>
            <person name="Tettelin H."/>
            <person name="Glass J.I."/>
            <person name="Rusch D."/>
            <person name="Podicherti R."/>
            <person name="Tsui H.-C.T."/>
            <person name="Winkler M.E."/>
        </authorList>
    </citation>
    <scope>NUCLEOTIDE SEQUENCE</scope>
</reference>
<keyword evidence="5" id="KW-0234">DNA repair</keyword>